<accession>I2H5V6</accession>
<evidence type="ECO:0000313" key="2">
    <source>
        <dbReference type="EMBL" id="CCH61758.1"/>
    </source>
</evidence>
<sequence length="234" mass="26190">MSKKSVSKKKDANLVSLKLLHGAFKGLLNNKNNKTNIKGKNSISKTKKSKPSSVKKIIATRNGITYIKSKENKPIPKLSDDQVMERHKLADKNMKDTWLKIIDKYENLTDQGDLIDLKTGEIVENNGHVQNINQSDSNSSPMGLIYQNGSRDKNSNTKSGYNHSIRYNSTLMDIINIQEDKKYGDEYSIWQESGEEDEDDDGAVEVDENVDTDNDGDDGDELSMVSPTKSLSDT</sequence>
<dbReference type="GO" id="GO:0071459">
    <property type="term" value="P:protein localization to chromosome, centromeric region"/>
    <property type="evidence" value="ECO:0007669"/>
    <property type="project" value="EnsemblFungi"/>
</dbReference>
<evidence type="ECO:0008006" key="4">
    <source>
        <dbReference type="Google" id="ProtNLM"/>
    </source>
</evidence>
<keyword evidence="3" id="KW-1185">Reference proteome</keyword>
<protein>
    <recommendedName>
        <fullName evidence="4">Protein SCM3</fullName>
    </recommendedName>
</protein>
<dbReference type="GeneID" id="14496867"/>
<feature type="compositionally biased region" description="Acidic residues" evidence="1">
    <location>
        <begin position="193"/>
        <end position="221"/>
    </location>
</feature>
<evidence type="ECO:0000256" key="1">
    <source>
        <dbReference type="SAM" id="MobiDB-lite"/>
    </source>
</evidence>
<dbReference type="GO" id="GO:0000779">
    <property type="term" value="C:condensed chromosome, centromeric region"/>
    <property type="evidence" value="ECO:0007669"/>
    <property type="project" value="EnsemblFungi"/>
</dbReference>
<dbReference type="GO" id="GO:0005634">
    <property type="term" value="C:nucleus"/>
    <property type="evidence" value="ECO:0007669"/>
    <property type="project" value="InterPro"/>
</dbReference>
<feature type="compositionally biased region" description="Polar residues" evidence="1">
    <location>
        <begin position="225"/>
        <end position="234"/>
    </location>
</feature>
<dbReference type="Pfam" id="PF10384">
    <property type="entry name" value="Scm3"/>
    <property type="match status" value="1"/>
</dbReference>
<dbReference type="AlphaFoldDB" id="I2H5V6"/>
<dbReference type="eggNOG" id="ENOG502S4HZ">
    <property type="taxonomic scope" value="Eukaryota"/>
</dbReference>
<feature type="region of interest" description="Disordered" evidence="1">
    <location>
        <begin position="186"/>
        <end position="234"/>
    </location>
</feature>
<dbReference type="RefSeq" id="XP_004181277.1">
    <property type="nucleotide sequence ID" value="XM_004181229.1"/>
</dbReference>
<dbReference type="OrthoDB" id="2420608at2759"/>
<evidence type="ECO:0000313" key="3">
    <source>
        <dbReference type="Proteomes" id="UP000002866"/>
    </source>
</evidence>
<dbReference type="HOGENOM" id="CLU_106374_0_0_1"/>
<dbReference type="GO" id="GO:0097030">
    <property type="term" value="F:CENP-A containing nucleosome binding"/>
    <property type="evidence" value="ECO:0007669"/>
    <property type="project" value="EnsemblFungi"/>
</dbReference>
<dbReference type="InParanoid" id="I2H5V6"/>
<dbReference type="OMA" id="WANDSEA"/>
<feature type="compositionally biased region" description="Polar residues" evidence="1">
    <location>
        <begin position="130"/>
        <end position="141"/>
    </location>
</feature>
<organism evidence="2 3">
    <name type="scientific">Henningerozyma blattae (strain ATCC 34711 / CBS 6284 / DSM 70876 / NBRC 10599 / NRRL Y-10934 / UCD 77-7)</name>
    <name type="common">Yeast</name>
    <name type="synonym">Tetrapisispora blattae</name>
    <dbReference type="NCBI Taxonomy" id="1071380"/>
    <lineage>
        <taxon>Eukaryota</taxon>
        <taxon>Fungi</taxon>
        <taxon>Dikarya</taxon>
        <taxon>Ascomycota</taxon>
        <taxon>Saccharomycotina</taxon>
        <taxon>Saccharomycetes</taxon>
        <taxon>Saccharomycetales</taxon>
        <taxon>Saccharomycetaceae</taxon>
        <taxon>Henningerozyma</taxon>
    </lineage>
</organism>
<dbReference type="GO" id="GO:0051382">
    <property type="term" value="P:kinetochore assembly"/>
    <property type="evidence" value="ECO:0007669"/>
    <property type="project" value="EnsemblFungi"/>
</dbReference>
<dbReference type="Gene3D" id="6.10.250.2010">
    <property type="match status" value="1"/>
</dbReference>
<feature type="region of interest" description="Disordered" evidence="1">
    <location>
        <begin position="130"/>
        <end position="161"/>
    </location>
</feature>
<reference evidence="2 3" key="1">
    <citation type="journal article" date="2011" name="Proc. Natl. Acad. Sci. U.S.A.">
        <title>Evolutionary erosion of yeast sex chromosomes by mating-type switching accidents.</title>
        <authorList>
            <person name="Gordon J.L."/>
            <person name="Armisen D."/>
            <person name="Proux-Wera E."/>
            <person name="Oheigeartaigh S.S."/>
            <person name="Byrne K.P."/>
            <person name="Wolfe K.H."/>
        </authorList>
    </citation>
    <scope>NUCLEOTIDE SEQUENCE [LARGE SCALE GENOMIC DNA]</scope>
    <source>
        <strain evidence="3">ATCC 34711 / CBS 6284 / DSM 70876 / NBRC 10599 / NRRL Y-10934 / UCD 77-7</strain>
    </source>
</reference>
<gene>
    <name evidence="2" type="primary">TBLA0F02160</name>
    <name evidence="2" type="ORF">TBLA_0F02160</name>
</gene>
<dbReference type="Proteomes" id="UP000002866">
    <property type="component" value="Chromosome 6"/>
</dbReference>
<name>I2H5V6_HENB6</name>
<dbReference type="GO" id="GO:0007059">
    <property type="term" value="P:chromosome segregation"/>
    <property type="evidence" value="ECO:0007669"/>
    <property type="project" value="EnsemblFungi"/>
</dbReference>
<dbReference type="FunCoup" id="I2H5V6">
    <property type="interactions" value="39"/>
</dbReference>
<dbReference type="STRING" id="1071380.I2H5V6"/>
<dbReference type="InterPro" id="IPR018465">
    <property type="entry name" value="Scm3/HJURP"/>
</dbReference>
<dbReference type="GO" id="GO:0042393">
    <property type="term" value="F:histone binding"/>
    <property type="evidence" value="ECO:0007669"/>
    <property type="project" value="InterPro"/>
</dbReference>
<dbReference type="KEGG" id="tbl:TBLA_0F02160"/>
<dbReference type="EMBL" id="HE806321">
    <property type="protein sequence ID" value="CCH61758.1"/>
    <property type="molecule type" value="Genomic_DNA"/>
</dbReference>
<dbReference type="GO" id="GO:0000086">
    <property type="term" value="P:G2/M transition of mitotic cell cycle"/>
    <property type="evidence" value="ECO:0007669"/>
    <property type="project" value="EnsemblFungi"/>
</dbReference>
<proteinExistence type="predicted"/>
<dbReference type="GO" id="GO:2000059">
    <property type="term" value="P:negative regulation of ubiquitin-dependent protein catabolic process"/>
    <property type="evidence" value="ECO:0007669"/>
    <property type="project" value="EnsemblFungi"/>
</dbReference>